<feature type="chain" id="PRO_5032924675" description="EGF-like domain-containing protein" evidence="6">
    <location>
        <begin position="24"/>
        <end position="2408"/>
    </location>
</feature>
<keyword evidence="3" id="KW-0333">Golgi apparatus</keyword>
<evidence type="ECO:0000256" key="3">
    <source>
        <dbReference type="ARBA" id="ARBA00023034"/>
    </source>
</evidence>
<organism evidence="8 9">
    <name type="scientific">Edaphochlamys debaryana</name>
    <dbReference type="NCBI Taxonomy" id="47281"/>
    <lineage>
        <taxon>Eukaryota</taxon>
        <taxon>Viridiplantae</taxon>
        <taxon>Chlorophyta</taxon>
        <taxon>core chlorophytes</taxon>
        <taxon>Chlorophyceae</taxon>
        <taxon>CS clade</taxon>
        <taxon>Chlamydomonadales</taxon>
        <taxon>Chlamydomonadales incertae sedis</taxon>
        <taxon>Edaphochlamys</taxon>
    </lineage>
</organism>
<feature type="disulfide bond" evidence="4">
    <location>
        <begin position="906"/>
        <end position="915"/>
    </location>
</feature>
<comment type="caution">
    <text evidence="4">Lacks conserved residue(s) required for the propagation of feature annotation.</text>
</comment>
<dbReference type="Pfam" id="PF03016">
    <property type="entry name" value="Exostosin_GT47"/>
    <property type="match status" value="3"/>
</dbReference>
<comment type="caution">
    <text evidence="8">The sequence shown here is derived from an EMBL/GenBank/DDBJ whole genome shotgun (WGS) entry which is preliminary data.</text>
</comment>
<dbReference type="SMART" id="SM00181">
    <property type="entry name" value="EGF"/>
    <property type="match status" value="5"/>
</dbReference>
<keyword evidence="4" id="KW-1015">Disulfide bond</keyword>
<protein>
    <recommendedName>
        <fullName evidence="7">EGF-like domain-containing protein</fullName>
    </recommendedName>
</protein>
<dbReference type="PANTHER" id="PTHR11062">
    <property type="entry name" value="EXOSTOSIN HEPARAN SULFATE GLYCOSYLTRANSFERASE -RELATED"/>
    <property type="match status" value="1"/>
</dbReference>
<dbReference type="PROSITE" id="PS00022">
    <property type="entry name" value="EGF_1"/>
    <property type="match status" value="5"/>
</dbReference>
<dbReference type="InterPro" id="IPR004263">
    <property type="entry name" value="Exostosin"/>
</dbReference>
<reference evidence="8" key="1">
    <citation type="journal article" date="2020" name="bioRxiv">
        <title>Comparative genomics of Chlamydomonas.</title>
        <authorList>
            <person name="Craig R.J."/>
            <person name="Hasan A.R."/>
            <person name="Ness R.W."/>
            <person name="Keightley P.D."/>
        </authorList>
    </citation>
    <scope>NUCLEOTIDE SEQUENCE</scope>
    <source>
        <strain evidence="8">CCAP 11/70</strain>
    </source>
</reference>
<gene>
    <name evidence="8" type="ORF">HYH03_013047</name>
</gene>
<dbReference type="PANTHER" id="PTHR11062:SF268">
    <property type="entry name" value="FAMILY PROTEIN, PUTATIVE, EXPRESSED-RELATED"/>
    <property type="match status" value="1"/>
</dbReference>
<dbReference type="Proteomes" id="UP000612055">
    <property type="component" value="Unassembled WGS sequence"/>
</dbReference>
<feature type="domain" description="EGF-like" evidence="7">
    <location>
        <begin position="879"/>
        <end position="916"/>
    </location>
</feature>
<dbReference type="GO" id="GO:0000139">
    <property type="term" value="C:Golgi membrane"/>
    <property type="evidence" value="ECO:0007669"/>
    <property type="project" value="UniProtKB-SubCell"/>
</dbReference>
<dbReference type="PROSITE" id="PS50026">
    <property type="entry name" value="EGF_3"/>
    <property type="match status" value="2"/>
</dbReference>
<evidence type="ECO:0000256" key="4">
    <source>
        <dbReference type="PROSITE-ProRule" id="PRU00076"/>
    </source>
</evidence>
<keyword evidence="4" id="KW-0245">EGF-like domain</keyword>
<feature type="region of interest" description="Disordered" evidence="5">
    <location>
        <begin position="1551"/>
        <end position="1573"/>
    </location>
</feature>
<keyword evidence="6" id="KW-0732">Signal</keyword>
<comment type="subcellular location">
    <subcellularLocation>
        <location evidence="1">Golgi apparatus membrane</location>
        <topology evidence="1">Single-pass type II membrane protein</topology>
    </subcellularLocation>
</comment>
<dbReference type="EMBL" id="JAEHOE010000084">
    <property type="protein sequence ID" value="KAG2488357.1"/>
    <property type="molecule type" value="Genomic_DNA"/>
</dbReference>
<accession>A0A835XNU7</accession>
<sequence length="2408" mass="269363">MSRAPPCAVVSLWLLGAFISILGAPTCCCASFLERLGRLLTGQRPELGTPAIGPANWSTEYVASSYDRDFHAFAHQAIARFASNGSREGPAPPCDRSGGKCAVCALTRGSWCEEFFRQDRVPWKPAPRGSKDCPSTKWGPCNGVGNCHYDIGVCQCPAEQLNQSWSHVGPEGLDLDLTAGGWTASRCGGMCDVDRASCWCPPNTKYGRKPPPPDSPPWVRYSTPGRPISEQCKPGRVPGPDGKLVDNDWGKKHITLEDLVGPKGWCNADSYDVLSSMFVKGCGGWRGCPDEFQHGTFCQEFTSEETCLNQCSGHGECDAGYCRCHKGWYGEDCARKKAGEEMEPGHGPERPWLRDVLQPVPAAATEPPSGGGAGAGPPGRLRPLIYVYDMPPEFTTRMHQYKLTREFCGYREFLRNNSTKLFGASYSIESYLHEMLLLSPHRTFDPEEADFFYVPVYYTCFMWPVNGWADFPFWGAPSGHHRFSNAAHMWLAAKRWVQANFPFWDRRGGRDHIWLTNHDEGACYMPTEIYNTSIMLTHWGRMDLKHSSNTGYNADNYNQDLIWPGILDGKTVKTLFQGHPCYDPRKDLVIPGFKPPKHYAASPFLGRLPYKRDMLLYLRGDVGTHRSPNYSRGIRQKLFKLAQEQHWSEKHSIFIGDGKAGDYSEHLARSVFCAVVPGDGYAMRFEDAVLHGCLPLIIMDRTHALFESILDIDSFSIRIKEAAVDEHLPSLLKSFSPEQIERMQRKLALVWHRFAYGHGATVEAEMRMHRVDNAGAQCHASFLERLGRLLTGQRPEVGTPAIGPANWSTEYVASSYDRDFHAFAHQAIARFASNGSREGAAPPCDRSGGKCAVCALTRGSWCEEFFRQDRVPWKPAPRGSKDCPSTKWGPCNGVGNCHYDIGVCQCPAGWTGKACDERQLRPCTHMHKTPEMPPYQTISHVGPDGMDLALTDSGWTASRCGGFCDVDRASCWCPPDTKYGRKPAPPESPPWVRYSVPGRPLMESCKPGRVPANDSKDAPLVATDWGNKEIALEDLTGPKGWCNADEEQYGDITEAVKGSCGGWRGCPEEYQHGEYCDEFSETPCLNQCSGHGECDAGYCRCHKGWYGEDCARKKAGEDMEPGHGPERPWLRDVLQPVPAAATEPPSGGGAGAGPPGRLRPLIYVYDMPPEFSTRMHQYKLTREFCGYREFKKDNTTGLFGASYSIESYLHEMLLLSPHRTFDPEEADFFYVPVYYTCFMWPINGWADFPFWGAPSAYHRFSNAAHMWLAAKRWVQANFPFWDRRGGRDHIWLTNHDEGACYMPTEIYNTSIMLTHWGRMDLNHSSNTGYDADNYNQELLWPGILDGKDVRTLFQGHPCYDPRKDLVIPGFKPPKHYASSPFSGLPPFQRDILLYLRGDVGQHRSPSYSRGIRQKLFKLAQEYHWGEKHAIYIGSEGEVPGPYSEHLARSVFCAVVPGDGYAMRFEDAVLHGCLPLIIMDRTHVVFESILDVDSFSIRIKEAAVDEHLPNLLKSISPEQIERMQRKLALVWHRIAYGHGAAVQESMHSFRDQNSWRSRVDQGEGNSTQPPVQAPDTHPYQPVTRFPVHADALATILQWLHGRQPHADTEGAAFAHKAIARYAAADRPEGFAPPCDIKREKCAVCALTRGSWCEEFFRQERVPWKPAPRGSKDCPSTQWGPCNSVGNCHYDIGVCQCPAGWQGPACDRPLTRPCTKRHRGITEPLGLAVSHVGPEGLDLDLAAGGWTASRCGGMCDVERGSCWCPPFTKYGRKPPPPDAPPWVRWSQRGRPLILACKAGLVPDVRRQQLVTNDWGQSQLSLEDLWGPLGLCSADYPDLVPMRALEICSGATFRGCGEEGLSGALCDAVTEETCLNQCSGHGECDAGYCRCFKGWYGEDCARKKAGEEMEPGHGPERPWLRDVLQPVPAAATEPPSGGGGGAGPPGRLRPLIYVYDMPPEFTTRMHQYKLTRNVCGYRQWENNGTGVNSSRLFADGYSIESYLHEMLLLSPHRTFNPEEADFFYVPVYYTCWMYPINGWADFPLWGAPSAEHRYSNAAHMWLAAKRWVQANFPFWDRRGGRDHIWLTNHDEGACYMPTEIYNTSIMLTHWGRLDEQHVSGTAYHPDNYSVPLVWPGVLDGRDVRTLYEGRPCYDSRKDLVIPGFKPPEHYARSPLLGAAPFERDILLYLRGDLGRRRAPSYSRGVRQKLDRLATEHRWAEQHRIFVGERGEVEGDYSEHLARSVFCAVVPGDGYAMRFEDAVLHGCLPLIIMDRTHVVFESILDVDSFSIRINEAAVNESLPLLLQAIPAKTIERMQRKLALVWHRVAYANGGLVQRSIAAHIERNTAVRVGGTAGNPAGANSTALKVPAWHPYQPVTRFPVHADAFSTLMQWLHGRIADTRGSEEGKGGG</sequence>
<dbReference type="PROSITE" id="PS01186">
    <property type="entry name" value="EGF_2"/>
    <property type="match status" value="5"/>
</dbReference>
<evidence type="ECO:0000256" key="2">
    <source>
        <dbReference type="ARBA" id="ARBA00010271"/>
    </source>
</evidence>
<comment type="similarity">
    <text evidence="2">Belongs to the glycosyltransferase 47 family.</text>
</comment>
<dbReference type="InterPro" id="IPR040911">
    <property type="entry name" value="Exostosin_GT47"/>
</dbReference>
<feature type="signal peptide" evidence="6">
    <location>
        <begin position="1"/>
        <end position="23"/>
    </location>
</feature>
<proteinExistence type="inferred from homology"/>
<evidence type="ECO:0000256" key="6">
    <source>
        <dbReference type="SAM" id="SignalP"/>
    </source>
</evidence>
<evidence type="ECO:0000256" key="1">
    <source>
        <dbReference type="ARBA" id="ARBA00004323"/>
    </source>
</evidence>
<dbReference type="OrthoDB" id="1924787at2759"/>
<keyword evidence="9" id="KW-1185">Reference proteome</keyword>
<feature type="disulfide bond" evidence="4">
    <location>
        <begin position="1695"/>
        <end position="1704"/>
    </location>
</feature>
<feature type="domain" description="EGF-like" evidence="7">
    <location>
        <begin position="1668"/>
        <end position="1705"/>
    </location>
</feature>
<evidence type="ECO:0000313" key="8">
    <source>
        <dbReference type="EMBL" id="KAG2488357.1"/>
    </source>
</evidence>
<name>A0A835XNU7_9CHLO</name>
<evidence type="ECO:0000259" key="7">
    <source>
        <dbReference type="PROSITE" id="PS50026"/>
    </source>
</evidence>
<evidence type="ECO:0000313" key="9">
    <source>
        <dbReference type="Proteomes" id="UP000612055"/>
    </source>
</evidence>
<dbReference type="Gene3D" id="2.10.25.10">
    <property type="entry name" value="Laminin"/>
    <property type="match status" value="3"/>
</dbReference>
<dbReference type="InterPro" id="IPR000742">
    <property type="entry name" value="EGF"/>
</dbReference>
<dbReference type="Pfam" id="PF23106">
    <property type="entry name" value="EGF_Teneurin"/>
    <property type="match status" value="3"/>
</dbReference>
<evidence type="ECO:0000256" key="5">
    <source>
        <dbReference type="SAM" id="MobiDB-lite"/>
    </source>
</evidence>
<dbReference type="GO" id="GO:0016757">
    <property type="term" value="F:glycosyltransferase activity"/>
    <property type="evidence" value="ECO:0007669"/>
    <property type="project" value="InterPro"/>
</dbReference>